<gene>
    <name evidence="1" type="ORF">FVB32_17485</name>
</gene>
<dbReference type="PANTHER" id="PTHR10151:SF120">
    <property type="entry name" value="BIS(5'-ADENOSYL)-TRIPHOSPHATASE"/>
    <property type="match status" value="1"/>
</dbReference>
<dbReference type="EMBL" id="VRUR01000003">
    <property type="protein sequence ID" value="TXN34318.1"/>
    <property type="molecule type" value="Genomic_DNA"/>
</dbReference>
<dbReference type="PANTHER" id="PTHR10151">
    <property type="entry name" value="ECTONUCLEOTIDE PYROPHOSPHATASE/PHOSPHODIESTERASE"/>
    <property type="match status" value="1"/>
</dbReference>
<dbReference type="GO" id="GO:0016787">
    <property type="term" value="F:hydrolase activity"/>
    <property type="evidence" value="ECO:0007669"/>
    <property type="project" value="UniProtKB-ARBA"/>
</dbReference>
<keyword evidence="2" id="KW-1185">Reference proteome</keyword>
<name>A0A5C8V2C2_9FLAO</name>
<evidence type="ECO:0000313" key="2">
    <source>
        <dbReference type="Proteomes" id="UP000321456"/>
    </source>
</evidence>
<dbReference type="Gene3D" id="3.40.720.10">
    <property type="entry name" value="Alkaline Phosphatase, subunit A"/>
    <property type="match status" value="1"/>
</dbReference>
<reference evidence="1 2" key="1">
    <citation type="submission" date="2019-08" db="EMBL/GenBank/DDBJ databases">
        <title>Professor.</title>
        <authorList>
            <person name="Park J.S."/>
        </authorList>
    </citation>
    <scope>NUCLEOTIDE SEQUENCE [LARGE SCALE GENOMIC DNA]</scope>
    <source>
        <strain evidence="1 2">176CP5-101</strain>
    </source>
</reference>
<accession>A0A5C8V2C2</accession>
<dbReference type="InterPro" id="IPR017850">
    <property type="entry name" value="Alkaline_phosphatase_core_sf"/>
</dbReference>
<evidence type="ECO:0000313" key="1">
    <source>
        <dbReference type="EMBL" id="TXN34318.1"/>
    </source>
</evidence>
<dbReference type="CDD" id="cd00016">
    <property type="entry name" value="ALP_like"/>
    <property type="match status" value="1"/>
</dbReference>
<dbReference type="AlphaFoldDB" id="A0A5C8V2C2"/>
<organism evidence="1 2">
    <name type="scientific">Flagellimonas hymeniacidonis</name>
    <dbReference type="NCBI Taxonomy" id="2603628"/>
    <lineage>
        <taxon>Bacteria</taxon>
        <taxon>Pseudomonadati</taxon>
        <taxon>Bacteroidota</taxon>
        <taxon>Flavobacteriia</taxon>
        <taxon>Flavobacteriales</taxon>
        <taxon>Flavobacteriaceae</taxon>
        <taxon>Flagellimonas</taxon>
    </lineage>
</organism>
<dbReference type="RefSeq" id="WP_147745161.1">
    <property type="nucleotide sequence ID" value="NZ_VRUR01000003.1"/>
</dbReference>
<sequence>MNLKKESLVFMLLVFGSVLCCIGQEQAKPLANHVILIGSDGFGAYAFKKAKVPNLRKMMKNGSYTLEARSVLPSSSAVNWASMIMGSGPELHGYTEWGSKTPELPSKVIGDGNIYPTIFSLVHQQLPETKKGVSYSWGGIGYLFEKNMVDIDFNGKTDEETMQKAIEFILKEKPSLTFIHFDQPDGAGHNIGHDTPEYYKEVEKIDALIGKILSTLEENNLMENTVILFSSDHGGVGKGHGGKTLLEVEIPWIIYGKNISSKGKLESSVVTYDTAATIAYILGLKTPEFWRGKPILEAIKNAEH</sequence>
<comment type="caution">
    <text evidence="1">The sequence shown here is derived from an EMBL/GenBank/DDBJ whole genome shotgun (WGS) entry which is preliminary data.</text>
</comment>
<dbReference type="Pfam" id="PF01663">
    <property type="entry name" value="Phosphodiest"/>
    <property type="match status" value="1"/>
</dbReference>
<proteinExistence type="predicted"/>
<dbReference type="InterPro" id="IPR002591">
    <property type="entry name" value="Phosphodiest/P_Trfase"/>
</dbReference>
<dbReference type="SUPFAM" id="SSF53649">
    <property type="entry name" value="Alkaline phosphatase-like"/>
    <property type="match status" value="1"/>
</dbReference>
<dbReference type="Proteomes" id="UP000321456">
    <property type="component" value="Unassembled WGS sequence"/>
</dbReference>
<protein>
    <submittedName>
        <fullName evidence="1">Alkaline phosphatase</fullName>
    </submittedName>
</protein>